<name>A0ACC6JVH0_9PSED</name>
<sequence>MTDRRLETMANHLLTEGFERNGPATETLSDPIVDTPMIITLDRLKPYDLDPRVTRNPRYDEIKESIRQRGLDAPPSITRRPGEPHFRIRNGGNTRLSILHELWSETKDEKFYRLACLFRPWPQRGEIVALTGHLAENELRGALSFIERALGVEKARQLYEQESGAPLSQSELSRRLTADGYPTQQSHISRMRDAVQYLLPAIPNVLYGGLGRHQVERLAVMRRSAERIWEEHSKGKILGIDFPALFQEALVLFDGETAAFSLARVQDELIGQMAQWLNVDYDTLALESEAGERRQQALGNEPQRNPKTDGPINLLASPKPLTDQLGSTSQKIDNSVEPVVAGITDKAPSSPTTDRLQSIQQMVAEHTGDIPNSPKGVLPLAQNSLFPISDIWNIEPGLDAPERLRVHISQFAREIAQDSEQAECITTVDEGIGFRCAASPPNFPHKPAPLIALLNTLTTDAPAPSAPLEIGALLLGANGGDGACERMSDANLIKLFRLIRLARRLIDLKPDNPPTPQLR</sequence>
<comment type="caution">
    <text evidence="1">The sequence shown here is derived from an EMBL/GenBank/DDBJ whole genome shotgun (WGS) entry which is preliminary data.</text>
</comment>
<dbReference type="Proteomes" id="UP001259420">
    <property type="component" value="Unassembled WGS sequence"/>
</dbReference>
<reference evidence="1" key="1">
    <citation type="submission" date="2023-07" db="EMBL/GenBank/DDBJ databases">
        <title>Sorghum-associated microbial communities from plants grown in Nebraska, USA.</title>
        <authorList>
            <person name="Schachtman D."/>
        </authorList>
    </citation>
    <scope>NUCLEOTIDE SEQUENCE</scope>
    <source>
        <strain evidence="1">BE46</strain>
    </source>
</reference>
<gene>
    <name evidence="1" type="ORF">J2X87_005648</name>
</gene>
<protein>
    <submittedName>
        <fullName evidence="1">ParB family protein of integrating conjugative element (PFGI_1 class)</fullName>
    </submittedName>
</protein>
<keyword evidence="2" id="KW-1185">Reference proteome</keyword>
<organism evidence="1 2">
    <name type="scientific">Pseudomonas synxantha</name>
    <dbReference type="NCBI Taxonomy" id="47883"/>
    <lineage>
        <taxon>Bacteria</taxon>
        <taxon>Pseudomonadati</taxon>
        <taxon>Pseudomonadota</taxon>
        <taxon>Gammaproteobacteria</taxon>
        <taxon>Pseudomonadales</taxon>
        <taxon>Pseudomonadaceae</taxon>
        <taxon>Pseudomonas</taxon>
    </lineage>
</organism>
<evidence type="ECO:0000313" key="2">
    <source>
        <dbReference type="Proteomes" id="UP001259420"/>
    </source>
</evidence>
<dbReference type="EMBL" id="JAVDSD010000024">
    <property type="protein sequence ID" value="MDR6610537.1"/>
    <property type="molecule type" value="Genomic_DNA"/>
</dbReference>
<accession>A0ACC6JVH0</accession>
<proteinExistence type="predicted"/>
<evidence type="ECO:0000313" key="1">
    <source>
        <dbReference type="EMBL" id="MDR6610537.1"/>
    </source>
</evidence>